<comment type="caution">
    <text evidence="2">The sequence shown here is derived from an EMBL/GenBank/DDBJ whole genome shotgun (WGS) entry which is preliminary data.</text>
</comment>
<dbReference type="Proteomes" id="UP001296776">
    <property type="component" value="Unassembled WGS sequence"/>
</dbReference>
<feature type="signal peptide" evidence="1">
    <location>
        <begin position="1"/>
        <end position="29"/>
    </location>
</feature>
<proteinExistence type="predicted"/>
<dbReference type="RefSeq" id="WP_200346712.1">
    <property type="nucleotide sequence ID" value="NZ_NRSJ01000023.1"/>
</dbReference>
<dbReference type="AlphaFoldDB" id="A0AAJ0U581"/>
<sequence>MKTAITHPLRTVLPLLGLVGALASGTALAETVTGKINGHGCAHGGHTCPADKLDPHLAFEPAFVLQQPDGEYFFLANVPRDVKVRHVLEEARATGTVDSTHNTMVVDEFMVKTADGFETVWSQQAHEDMHDYVYGEGWFQFSGEVQ</sequence>
<protein>
    <submittedName>
        <fullName evidence="2">Uncharacterized protein</fullName>
    </submittedName>
</protein>
<reference evidence="2" key="2">
    <citation type="journal article" date="2020" name="Microorganisms">
        <title>Osmotic Adaptation and Compatible Solute Biosynthesis of Phototrophic Bacteria as Revealed from Genome Analyses.</title>
        <authorList>
            <person name="Imhoff J.F."/>
            <person name="Rahn T."/>
            <person name="Kunzel S."/>
            <person name="Keller A."/>
            <person name="Neulinger S.C."/>
        </authorList>
    </citation>
    <scope>NUCLEOTIDE SEQUENCE</scope>
    <source>
        <strain evidence="2">DSM 11080</strain>
    </source>
</reference>
<evidence type="ECO:0000313" key="3">
    <source>
        <dbReference type="Proteomes" id="UP001296776"/>
    </source>
</evidence>
<name>A0AAJ0U581_9GAMM</name>
<reference evidence="2" key="1">
    <citation type="submission" date="2017-08" db="EMBL/GenBank/DDBJ databases">
        <authorList>
            <person name="Imhoff J.F."/>
            <person name="Rahn T."/>
            <person name="Kuenzel S."/>
            <person name="Neulinger S.C."/>
        </authorList>
    </citation>
    <scope>NUCLEOTIDE SEQUENCE</scope>
    <source>
        <strain evidence="2">DSM 11080</strain>
    </source>
</reference>
<gene>
    <name evidence="2" type="ORF">CKO40_13265</name>
</gene>
<keyword evidence="1" id="KW-0732">Signal</keyword>
<dbReference type="EMBL" id="NRSJ01000023">
    <property type="protein sequence ID" value="MBK1705495.1"/>
    <property type="molecule type" value="Genomic_DNA"/>
</dbReference>
<evidence type="ECO:0000256" key="1">
    <source>
        <dbReference type="SAM" id="SignalP"/>
    </source>
</evidence>
<accession>A0AAJ0U581</accession>
<feature type="chain" id="PRO_5042492556" evidence="1">
    <location>
        <begin position="30"/>
        <end position="146"/>
    </location>
</feature>
<keyword evidence="3" id="KW-1185">Reference proteome</keyword>
<organism evidence="2 3">
    <name type="scientific">Halochromatium glycolicum</name>
    <dbReference type="NCBI Taxonomy" id="85075"/>
    <lineage>
        <taxon>Bacteria</taxon>
        <taxon>Pseudomonadati</taxon>
        <taxon>Pseudomonadota</taxon>
        <taxon>Gammaproteobacteria</taxon>
        <taxon>Chromatiales</taxon>
        <taxon>Chromatiaceae</taxon>
        <taxon>Halochromatium</taxon>
    </lineage>
</organism>
<evidence type="ECO:0000313" key="2">
    <source>
        <dbReference type="EMBL" id="MBK1705495.1"/>
    </source>
</evidence>